<sequence>MLPRMWELRQNVPLASGYDAASIAAAETFDHPLITGDARLPQQRYASAYLVSAAGSSASL</sequence>
<evidence type="ECO:0000313" key="1">
    <source>
        <dbReference type="EMBL" id="UNM15433.1"/>
    </source>
</evidence>
<reference evidence="1 2" key="1">
    <citation type="submission" date="2021-03" db="EMBL/GenBank/DDBJ databases">
        <title>Complete genome of Streptomyces formicae strain 1H-GS9 (DSM 100524).</title>
        <authorList>
            <person name="Atanasov K.E."/>
            <person name="Altabella T."/>
            <person name="Ferrer A."/>
        </authorList>
    </citation>
    <scope>NUCLEOTIDE SEQUENCE [LARGE SCALE GENOMIC DNA]</scope>
    <source>
        <strain evidence="1 2">1H-GS9</strain>
    </source>
</reference>
<name>A0ABY3WS11_9ACTN</name>
<keyword evidence="2" id="KW-1185">Reference proteome</keyword>
<gene>
    <name evidence="1" type="ORF">J4032_31765</name>
</gene>
<proteinExistence type="predicted"/>
<dbReference type="Proteomes" id="UP000828924">
    <property type="component" value="Chromosome"/>
</dbReference>
<dbReference type="EMBL" id="CP071872">
    <property type="protein sequence ID" value="UNM15433.1"/>
    <property type="molecule type" value="Genomic_DNA"/>
</dbReference>
<dbReference type="RefSeq" id="WP_242337164.1">
    <property type="nucleotide sequence ID" value="NZ_CP071872.1"/>
</dbReference>
<evidence type="ECO:0008006" key="3">
    <source>
        <dbReference type="Google" id="ProtNLM"/>
    </source>
</evidence>
<protein>
    <recommendedName>
        <fullName evidence="3">PIN domain-containing protein</fullName>
    </recommendedName>
</protein>
<evidence type="ECO:0000313" key="2">
    <source>
        <dbReference type="Proteomes" id="UP000828924"/>
    </source>
</evidence>
<organism evidence="1 2">
    <name type="scientific">Streptomyces formicae</name>
    <dbReference type="NCBI Taxonomy" id="1616117"/>
    <lineage>
        <taxon>Bacteria</taxon>
        <taxon>Bacillati</taxon>
        <taxon>Actinomycetota</taxon>
        <taxon>Actinomycetes</taxon>
        <taxon>Kitasatosporales</taxon>
        <taxon>Streptomycetaceae</taxon>
        <taxon>Streptomyces</taxon>
    </lineage>
</organism>
<accession>A0ABY3WS11</accession>